<comment type="caution">
    <text evidence="5">Lacks conserved residue(s) required for the propagation of feature annotation.</text>
</comment>
<dbReference type="InterPro" id="IPR010259">
    <property type="entry name" value="S8pro/Inhibitor_I9"/>
</dbReference>
<dbReference type="InterPro" id="IPR037045">
    <property type="entry name" value="S8pro/Inhibitor_I9_sf"/>
</dbReference>
<dbReference type="InterPro" id="IPR050131">
    <property type="entry name" value="Peptidase_S8_subtilisin-like"/>
</dbReference>
<evidence type="ECO:0000256" key="2">
    <source>
        <dbReference type="ARBA" id="ARBA00022670"/>
    </source>
</evidence>
<evidence type="ECO:0000313" key="10">
    <source>
        <dbReference type="EMBL" id="MFC4592496.1"/>
    </source>
</evidence>
<dbReference type="CDD" id="cd04077">
    <property type="entry name" value="Peptidases_S8_PCSK9_ProteinaseK_like"/>
    <property type="match status" value="1"/>
</dbReference>
<feature type="region of interest" description="Disordered" evidence="6">
    <location>
        <begin position="109"/>
        <end position="137"/>
    </location>
</feature>
<reference evidence="11" key="1">
    <citation type="journal article" date="2019" name="Int. J. Syst. Evol. Microbiol.">
        <title>The Global Catalogue of Microorganisms (GCM) 10K type strain sequencing project: providing services to taxonomists for standard genome sequencing and annotation.</title>
        <authorList>
            <consortium name="The Broad Institute Genomics Platform"/>
            <consortium name="The Broad Institute Genome Sequencing Center for Infectious Disease"/>
            <person name="Wu L."/>
            <person name="Ma J."/>
        </authorList>
    </citation>
    <scope>NUCLEOTIDE SEQUENCE [LARGE SCALE GENOMIC DNA]</scope>
    <source>
        <strain evidence="11">CCUG 49560</strain>
    </source>
</reference>
<dbReference type="PRINTS" id="PR00723">
    <property type="entry name" value="SUBTILISIN"/>
</dbReference>
<dbReference type="Gene3D" id="3.30.70.80">
    <property type="entry name" value="Peptidase S8 propeptide/proteinase inhibitor I9"/>
    <property type="match status" value="1"/>
</dbReference>
<dbReference type="GO" id="GO:0016787">
    <property type="term" value="F:hydrolase activity"/>
    <property type="evidence" value="ECO:0007669"/>
    <property type="project" value="UniProtKB-KW"/>
</dbReference>
<evidence type="ECO:0000256" key="1">
    <source>
        <dbReference type="ARBA" id="ARBA00011073"/>
    </source>
</evidence>
<comment type="caution">
    <text evidence="10">The sequence shown here is derived from an EMBL/GenBank/DDBJ whole genome shotgun (WGS) entry which is preliminary data.</text>
</comment>
<dbReference type="Gene3D" id="3.40.50.200">
    <property type="entry name" value="Peptidase S8/S53 domain"/>
    <property type="match status" value="1"/>
</dbReference>
<dbReference type="InterPro" id="IPR034193">
    <property type="entry name" value="PCSK9_ProteinaseK-like"/>
</dbReference>
<feature type="signal peptide" evidence="7">
    <location>
        <begin position="1"/>
        <end position="17"/>
    </location>
</feature>
<dbReference type="Pfam" id="PF05922">
    <property type="entry name" value="Inhibitor_I9"/>
    <property type="match status" value="1"/>
</dbReference>
<dbReference type="RefSeq" id="WP_262850624.1">
    <property type="nucleotide sequence ID" value="NZ_JANZYP010000111.1"/>
</dbReference>
<organism evidence="10 11">
    <name type="scientific">Sphaerisporangium corydalis</name>
    <dbReference type="NCBI Taxonomy" id="1441875"/>
    <lineage>
        <taxon>Bacteria</taxon>
        <taxon>Bacillati</taxon>
        <taxon>Actinomycetota</taxon>
        <taxon>Actinomycetes</taxon>
        <taxon>Streptosporangiales</taxon>
        <taxon>Streptosporangiaceae</taxon>
        <taxon>Sphaerisporangium</taxon>
    </lineage>
</organism>
<dbReference type="InterPro" id="IPR000209">
    <property type="entry name" value="Peptidase_S8/S53_dom"/>
</dbReference>
<dbReference type="InterPro" id="IPR015500">
    <property type="entry name" value="Peptidase_S8_subtilisin-rel"/>
</dbReference>
<evidence type="ECO:0000256" key="7">
    <source>
        <dbReference type="SAM" id="SignalP"/>
    </source>
</evidence>
<feature type="domain" description="Peptidase S8/S53" evidence="8">
    <location>
        <begin position="174"/>
        <end position="392"/>
    </location>
</feature>
<dbReference type="InterPro" id="IPR036852">
    <property type="entry name" value="Peptidase_S8/S53_dom_sf"/>
</dbReference>
<dbReference type="PROSITE" id="PS51892">
    <property type="entry name" value="SUBTILASE"/>
    <property type="match status" value="1"/>
</dbReference>
<keyword evidence="11" id="KW-1185">Reference proteome</keyword>
<dbReference type="EC" id="3.4.-.-" evidence="10"/>
<gene>
    <name evidence="10" type="ORF">ACFO8L_40870</name>
</gene>
<sequence length="411" mass="41854">MAALLGIILLGSLAALAPVARSATPGPASPLTRTTGPPPPRLILDQYIVSLRPKAPADRVIAVAGVRPIYRYTRVINGFTAHMTPPQVVKLLTHPDVASIEQDGAVQELEQRAPTPPSAGSRDAARPATVAASGRSLPTTSWGLDRIDQRNLPLNGSFNVTEDGTGVTAYMVGSGIDPVHTQFTGRLLPGYTAINDGRGTGDCLGQGTLIAGIAGGTTWGVARNIRLSPIRVLGCQGHGSYSGLIAGLDWVAAHAKPPAVANISIGGAKSFAVNNAANALSRLGVFIVAAAGDFDGDACDVSPAAALEVLGVAASTIHDTPALVSDSGRCVNLFAPGVDIISAGTGGGARRASGSAYASPYVTGVAALFLQTHTHATPYAVFNWLTANATTGVLRDLPAGTPNKLLYTGGL</sequence>
<evidence type="ECO:0000256" key="3">
    <source>
        <dbReference type="ARBA" id="ARBA00022801"/>
    </source>
</evidence>
<comment type="similarity">
    <text evidence="1 5">Belongs to the peptidase S8 family.</text>
</comment>
<evidence type="ECO:0000256" key="5">
    <source>
        <dbReference type="PROSITE-ProRule" id="PRU01240"/>
    </source>
</evidence>
<dbReference type="PANTHER" id="PTHR43806">
    <property type="entry name" value="PEPTIDASE S8"/>
    <property type="match status" value="1"/>
</dbReference>
<dbReference type="Pfam" id="PF00082">
    <property type="entry name" value="Peptidase_S8"/>
    <property type="match status" value="1"/>
</dbReference>
<dbReference type="Proteomes" id="UP001595891">
    <property type="component" value="Unassembled WGS sequence"/>
</dbReference>
<evidence type="ECO:0000256" key="6">
    <source>
        <dbReference type="SAM" id="MobiDB-lite"/>
    </source>
</evidence>
<name>A0ABV9ES46_9ACTN</name>
<proteinExistence type="inferred from homology"/>
<keyword evidence="7" id="KW-0732">Signal</keyword>
<evidence type="ECO:0000256" key="4">
    <source>
        <dbReference type="ARBA" id="ARBA00022825"/>
    </source>
</evidence>
<keyword evidence="4" id="KW-0720">Serine protease</keyword>
<keyword evidence="2" id="KW-0645">Protease</keyword>
<feature type="chain" id="PRO_5047106926" evidence="7">
    <location>
        <begin position="18"/>
        <end position="411"/>
    </location>
</feature>
<protein>
    <submittedName>
        <fullName evidence="10">S8 family peptidase</fullName>
        <ecNumber evidence="10">3.4.-.-</ecNumber>
    </submittedName>
</protein>
<dbReference type="SUPFAM" id="SSF52743">
    <property type="entry name" value="Subtilisin-like"/>
    <property type="match status" value="1"/>
</dbReference>
<dbReference type="PANTHER" id="PTHR43806:SF11">
    <property type="entry name" value="CEREVISIN-RELATED"/>
    <property type="match status" value="1"/>
</dbReference>
<feature type="domain" description="Inhibitor I9" evidence="9">
    <location>
        <begin position="65"/>
        <end position="107"/>
    </location>
</feature>
<dbReference type="SUPFAM" id="SSF54897">
    <property type="entry name" value="Protease propeptides/inhibitors"/>
    <property type="match status" value="1"/>
</dbReference>
<keyword evidence="3 10" id="KW-0378">Hydrolase</keyword>
<evidence type="ECO:0000259" key="9">
    <source>
        <dbReference type="Pfam" id="PF05922"/>
    </source>
</evidence>
<dbReference type="EMBL" id="JBHSFN010000055">
    <property type="protein sequence ID" value="MFC4592496.1"/>
    <property type="molecule type" value="Genomic_DNA"/>
</dbReference>
<evidence type="ECO:0000313" key="11">
    <source>
        <dbReference type="Proteomes" id="UP001595891"/>
    </source>
</evidence>
<accession>A0ABV9ES46</accession>
<evidence type="ECO:0000259" key="8">
    <source>
        <dbReference type="Pfam" id="PF00082"/>
    </source>
</evidence>